<dbReference type="PANTHER" id="PTHR46825:SF7">
    <property type="entry name" value="D-ALANYL-D-ALANINE CARBOXYPEPTIDASE"/>
    <property type="match status" value="1"/>
</dbReference>
<dbReference type="PROSITE" id="PS51257">
    <property type="entry name" value="PROKAR_LIPOPROTEIN"/>
    <property type="match status" value="1"/>
</dbReference>
<dbReference type="InterPro" id="IPR050491">
    <property type="entry name" value="AmpC-like"/>
</dbReference>
<evidence type="ECO:0000313" key="3">
    <source>
        <dbReference type="EMBL" id="WPR91136.1"/>
    </source>
</evidence>
<dbReference type="Pfam" id="PF00144">
    <property type="entry name" value="Beta-lactamase"/>
    <property type="match status" value="1"/>
</dbReference>
<reference evidence="3 4" key="1">
    <citation type="submission" date="2023-11" db="EMBL/GenBank/DDBJ databases">
        <title>Genome sequence of Microbacterium rhizosphaerae KACC 19337.</title>
        <authorList>
            <person name="Choi H."/>
            <person name="Kim S."/>
            <person name="Kim Y."/>
            <person name="Kwon S.-W."/>
            <person name="Heo J."/>
        </authorList>
    </citation>
    <scope>NUCLEOTIDE SEQUENCE [LARGE SCALE GENOMIC DNA]</scope>
    <source>
        <strain evidence="3 4">KACC 19337</strain>
    </source>
</reference>
<name>A0ABZ0SP52_9MICO</name>
<feature type="domain" description="Beta-lactamase-related" evidence="2">
    <location>
        <begin position="76"/>
        <end position="389"/>
    </location>
</feature>
<dbReference type="SUPFAM" id="SSF56601">
    <property type="entry name" value="beta-lactamase/transpeptidase-like"/>
    <property type="match status" value="1"/>
</dbReference>
<feature type="signal peptide" evidence="1">
    <location>
        <begin position="1"/>
        <end position="27"/>
    </location>
</feature>
<gene>
    <name evidence="3" type="ORF">SM116_07570</name>
</gene>
<evidence type="ECO:0000259" key="2">
    <source>
        <dbReference type="Pfam" id="PF00144"/>
    </source>
</evidence>
<keyword evidence="4" id="KW-1185">Reference proteome</keyword>
<dbReference type="InterPro" id="IPR001466">
    <property type="entry name" value="Beta-lactam-related"/>
</dbReference>
<protein>
    <submittedName>
        <fullName evidence="3">Serine hydrolase domain-containing protein</fullName>
        <ecNumber evidence="3">3.1.1.103</ecNumber>
    </submittedName>
</protein>
<dbReference type="GO" id="GO:0016787">
    <property type="term" value="F:hydrolase activity"/>
    <property type="evidence" value="ECO:0007669"/>
    <property type="project" value="UniProtKB-KW"/>
</dbReference>
<sequence>MRRPALTAMTATAVLLPALLLAACAGATPEPSAAGATASAHATQTTPCVADPEAVATRQPTAQMDGPMIPETASLLDRTVAAALPQAAAPGAVVAVRTPTGTWIKAYGDADPATGAAMTDDVYQRVGSVTKTFTGTIIMQLAAEGRLTLDDPIDKYVDGIPNGSKVTIRELANMTSGLASYTLDEHWQKVFFDDPHAVWTPDQLVDIARNLDPLFSPGEKFDYSNTNTILLGQVIEKVTGESYADALRTRIFEPLRLDGTSFPGLSAAFPDPHAQGFTLQANDATPDHPVNATDWNPSWGWSAGEIISDARDLLVYGRALGTGQGLLPASMQEQRLTSFPSGREAPSYGFALGCSAGWVGHTGELPGFNTTLYYQTDADITVVVMVNSDIASGSCTQSALLSENDETIACSPPAARIFTAVASALGRPFVMPPQR</sequence>
<keyword evidence="1" id="KW-0732">Signal</keyword>
<accession>A0ABZ0SP52</accession>
<dbReference type="Proteomes" id="UP001323798">
    <property type="component" value="Chromosome"/>
</dbReference>
<dbReference type="RefSeq" id="WP_320943837.1">
    <property type="nucleotide sequence ID" value="NZ_BAABEU010000009.1"/>
</dbReference>
<dbReference type="InterPro" id="IPR012338">
    <property type="entry name" value="Beta-lactam/transpept-like"/>
</dbReference>
<dbReference type="EMBL" id="CP139368">
    <property type="protein sequence ID" value="WPR91136.1"/>
    <property type="molecule type" value="Genomic_DNA"/>
</dbReference>
<dbReference type="PANTHER" id="PTHR46825">
    <property type="entry name" value="D-ALANYL-D-ALANINE-CARBOXYPEPTIDASE/ENDOPEPTIDASE AMPH"/>
    <property type="match status" value="1"/>
</dbReference>
<evidence type="ECO:0000313" key="4">
    <source>
        <dbReference type="Proteomes" id="UP001323798"/>
    </source>
</evidence>
<dbReference type="EC" id="3.1.1.103" evidence="3"/>
<feature type="chain" id="PRO_5046645288" evidence="1">
    <location>
        <begin position="28"/>
        <end position="435"/>
    </location>
</feature>
<proteinExistence type="predicted"/>
<dbReference type="Gene3D" id="3.40.710.10">
    <property type="entry name" value="DD-peptidase/beta-lactamase superfamily"/>
    <property type="match status" value="1"/>
</dbReference>
<evidence type="ECO:0000256" key="1">
    <source>
        <dbReference type="SAM" id="SignalP"/>
    </source>
</evidence>
<keyword evidence="3" id="KW-0378">Hydrolase</keyword>
<organism evidence="3 4">
    <name type="scientific">Microbacterium rhizosphaerae</name>
    <dbReference type="NCBI Taxonomy" id="1678237"/>
    <lineage>
        <taxon>Bacteria</taxon>
        <taxon>Bacillati</taxon>
        <taxon>Actinomycetota</taxon>
        <taxon>Actinomycetes</taxon>
        <taxon>Micrococcales</taxon>
        <taxon>Microbacteriaceae</taxon>
        <taxon>Microbacterium</taxon>
    </lineage>
</organism>